<evidence type="ECO:0000313" key="6">
    <source>
        <dbReference type="Proteomes" id="UP000760860"/>
    </source>
</evidence>
<comment type="caution">
    <text evidence="5">The sequence shown here is derived from an EMBL/GenBank/DDBJ whole genome shotgun (WGS) entry which is preliminary data.</text>
</comment>
<feature type="transmembrane region" description="Helical" evidence="3">
    <location>
        <begin position="362"/>
        <end position="382"/>
    </location>
</feature>
<evidence type="ECO:0000313" key="5">
    <source>
        <dbReference type="EMBL" id="KAG3209098.1"/>
    </source>
</evidence>
<dbReference type="VEuPathDB" id="FungiDB:PC110_g19654"/>
<dbReference type="SUPFAM" id="SSF53955">
    <property type="entry name" value="Lysozyme-like"/>
    <property type="match status" value="1"/>
</dbReference>
<evidence type="ECO:0000256" key="2">
    <source>
        <dbReference type="ARBA" id="ARBA00023157"/>
    </source>
</evidence>
<keyword evidence="3" id="KW-1133">Transmembrane helix</keyword>
<dbReference type="EMBL" id="RCMV01001332">
    <property type="protein sequence ID" value="KAG3209098.1"/>
    <property type="molecule type" value="Genomic_DNA"/>
</dbReference>
<dbReference type="Pfam" id="PF00182">
    <property type="entry name" value="Glyco_hydro_19"/>
    <property type="match status" value="1"/>
</dbReference>
<feature type="domain" description="Glycoside hydrolase family 19 catalytic" evidence="4">
    <location>
        <begin position="134"/>
        <end position="258"/>
    </location>
</feature>
<organism evidence="5 6">
    <name type="scientific">Phytophthora cactorum</name>
    <dbReference type="NCBI Taxonomy" id="29920"/>
    <lineage>
        <taxon>Eukaryota</taxon>
        <taxon>Sar</taxon>
        <taxon>Stramenopiles</taxon>
        <taxon>Oomycota</taxon>
        <taxon>Peronosporomycetes</taxon>
        <taxon>Peronosporales</taxon>
        <taxon>Peronosporaceae</taxon>
        <taxon>Phytophthora</taxon>
    </lineage>
</organism>
<dbReference type="PANTHER" id="PTHR22595:SF79">
    <property type="entry name" value="CHITINASE 12"/>
    <property type="match status" value="1"/>
</dbReference>
<reference evidence="5" key="1">
    <citation type="submission" date="2018-05" db="EMBL/GenBank/DDBJ databases">
        <title>Effector identification in a new, highly contiguous assembly of the strawberry crown rot pathogen Phytophthora cactorum.</title>
        <authorList>
            <person name="Armitage A.D."/>
            <person name="Nellist C.F."/>
            <person name="Bates H."/>
            <person name="Vickerstaff R.J."/>
            <person name="Harrison R.J."/>
        </authorList>
    </citation>
    <scope>NUCLEOTIDE SEQUENCE</scope>
    <source>
        <strain evidence="5">P421</strain>
    </source>
</reference>
<gene>
    <name evidence="5" type="ORF">PC129_g19886</name>
</gene>
<dbReference type="AlphaFoldDB" id="A0A8T1HAP4"/>
<keyword evidence="3" id="KW-0472">Membrane</keyword>
<dbReference type="InterPro" id="IPR000726">
    <property type="entry name" value="Glyco_hydro_19_cat"/>
</dbReference>
<dbReference type="GO" id="GO:0016998">
    <property type="term" value="P:cell wall macromolecule catabolic process"/>
    <property type="evidence" value="ECO:0007669"/>
    <property type="project" value="InterPro"/>
</dbReference>
<sequence>MATAASALHGAAPTRTLSITVAGTAVVVVKWSVQKWLQTEAAVAPTTAARTARAHSAVVNTATAEWGRHEANETETEEALDVDTADQAEEVDQVQLVAQASDIVTAVLANGAVSLDMIITPRIFNKIFPDTEGSVFTYDGLLEAAQSYTEFAQTPNADINVLEVAYFLAHVAYTTDDLAYSAERDGTMYDNNKYCQSSSAYKCTSGANYYGRGPLFLRWNFNYYECGNAIGVDLYNKPDLALESPTTAWKTAFWTWFNLGIHELSTLPDAFALSTAKLVGGDECGGSSTAVAANAARVAKFKTIAKILNVKGISKLMLSCADDSLVLVAAEGDEIMTETTQIVANERLMAEETATQATYAAGYTNVAVVGVAMTAFLVLAVIKRTTRATPNIENGDYVLFE</sequence>
<evidence type="ECO:0000256" key="3">
    <source>
        <dbReference type="SAM" id="Phobius"/>
    </source>
</evidence>
<keyword evidence="3" id="KW-0812">Transmembrane</keyword>
<evidence type="ECO:0000259" key="4">
    <source>
        <dbReference type="Pfam" id="PF00182"/>
    </source>
</evidence>
<protein>
    <recommendedName>
        <fullName evidence="4">Glycoside hydrolase family 19 catalytic domain-containing protein</fullName>
    </recommendedName>
</protein>
<accession>A0A8T1HAP4</accession>
<dbReference type="Gene3D" id="1.10.530.10">
    <property type="match status" value="1"/>
</dbReference>
<dbReference type="GO" id="GO:0004568">
    <property type="term" value="F:chitinase activity"/>
    <property type="evidence" value="ECO:0007669"/>
    <property type="project" value="InterPro"/>
</dbReference>
<keyword evidence="1" id="KW-0611">Plant defense</keyword>
<dbReference type="GO" id="GO:0006032">
    <property type="term" value="P:chitin catabolic process"/>
    <property type="evidence" value="ECO:0007669"/>
    <property type="project" value="InterPro"/>
</dbReference>
<proteinExistence type="predicted"/>
<dbReference type="GO" id="GO:0006952">
    <property type="term" value="P:defense response"/>
    <property type="evidence" value="ECO:0007669"/>
    <property type="project" value="UniProtKB-KW"/>
</dbReference>
<dbReference type="Gene3D" id="3.30.20.10">
    <property type="entry name" value="Endochitinase, domain 2"/>
    <property type="match status" value="1"/>
</dbReference>
<keyword evidence="2" id="KW-1015">Disulfide bond</keyword>
<name>A0A8T1HAP4_9STRA</name>
<dbReference type="InterPro" id="IPR023346">
    <property type="entry name" value="Lysozyme-like_dom_sf"/>
</dbReference>
<dbReference type="CDD" id="cd00325">
    <property type="entry name" value="chitinase_GH19"/>
    <property type="match status" value="1"/>
</dbReference>
<dbReference type="PANTHER" id="PTHR22595">
    <property type="entry name" value="CHITINASE-RELATED"/>
    <property type="match status" value="1"/>
</dbReference>
<evidence type="ECO:0000256" key="1">
    <source>
        <dbReference type="ARBA" id="ARBA00022821"/>
    </source>
</evidence>
<dbReference type="Proteomes" id="UP000760860">
    <property type="component" value="Unassembled WGS sequence"/>
</dbReference>